<reference evidence="2 3" key="1">
    <citation type="submission" date="2018-01" db="EMBL/GenBank/DDBJ databases">
        <title>Complete genome sequence of Streptomyces lunaelactis MM109T, a Ferroverdin A producer isolated from cave moonmilk deposits.</title>
        <authorList>
            <person name="Naome A."/>
            <person name="Martinet L."/>
            <person name="Maciejewska M."/>
            <person name="Anderssen S."/>
            <person name="Adam D."/>
            <person name="Tenconi E."/>
            <person name="Deflandre B."/>
            <person name="Arguelles-Arias A."/>
            <person name="Calusinska M."/>
            <person name="Copieters W."/>
            <person name="Karim L."/>
            <person name="Hanikenne M."/>
            <person name="Baurain D."/>
            <person name="van Wezel G."/>
            <person name="Smargiasso N."/>
            <person name="de Pauw E."/>
            <person name="Delfosse P."/>
            <person name="Rigali S."/>
        </authorList>
    </citation>
    <scope>NUCLEOTIDE SEQUENCE [LARGE SCALE GENOMIC DNA]</scope>
    <source>
        <strain evidence="2 3">MM109</strain>
    </source>
</reference>
<evidence type="ECO:0000313" key="2">
    <source>
        <dbReference type="EMBL" id="AVZ76135.1"/>
    </source>
</evidence>
<keyword evidence="3" id="KW-1185">Reference proteome</keyword>
<accession>A0A2R4TAJ1</accession>
<dbReference type="Proteomes" id="UP000244201">
    <property type="component" value="Chromosome"/>
</dbReference>
<dbReference type="AlphaFoldDB" id="A0A2R4TAJ1"/>
<evidence type="ECO:0000259" key="1">
    <source>
        <dbReference type="Pfam" id="PF05076"/>
    </source>
</evidence>
<evidence type="ECO:0000313" key="3">
    <source>
        <dbReference type="Proteomes" id="UP000244201"/>
    </source>
</evidence>
<dbReference type="Pfam" id="PF05076">
    <property type="entry name" value="SUFU"/>
    <property type="match status" value="1"/>
</dbReference>
<organism evidence="2 3">
    <name type="scientific">Streptomyces lunaelactis</name>
    <dbReference type="NCBI Taxonomy" id="1535768"/>
    <lineage>
        <taxon>Bacteria</taxon>
        <taxon>Bacillati</taxon>
        <taxon>Actinomycetota</taxon>
        <taxon>Actinomycetes</taxon>
        <taxon>Kitasatosporales</taxon>
        <taxon>Streptomycetaceae</taxon>
        <taxon>Streptomyces</taxon>
    </lineage>
</organism>
<dbReference type="EMBL" id="CP026304">
    <property type="protein sequence ID" value="AVZ76135.1"/>
    <property type="molecule type" value="Genomic_DNA"/>
</dbReference>
<protein>
    <recommendedName>
        <fullName evidence="1">Suppressor of fused-like domain-containing protein</fullName>
    </recommendedName>
</protein>
<sequence>MFATVGMSVEPMAPRDGRAGGRAELRLVRQGAVEPRDQGLIARQLANLATYPWTVGRPLGWGETVSFDDDVPTFPGCRSVFLAGPWEYGQAGSIDTTTEPVRVINVVPISDAERTRALSARPEAFFSELLDARDVFAPPAAKG</sequence>
<proteinExistence type="predicted"/>
<dbReference type="KEGG" id="slk:SLUN_31970"/>
<feature type="domain" description="Suppressor of fused-like" evidence="1">
    <location>
        <begin position="2"/>
        <end position="133"/>
    </location>
</feature>
<gene>
    <name evidence="2" type="ORF">SLUN_31970</name>
</gene>
<dbReference type="InterPro" id="IPR020941">
    <property type="entry name" value="SUFU-like_domain"/>
</dbReference>
<name>A0A2R4TAJ1_9ACTN</name>